<dbReference type="GO" id="GO:0005730">
    <property type="term" value="C:nucleolus"/>
    <property type="evidence" value="ECO:0007669"/>
    <property type="project" value="TreeGrafter"/>
</dbReference>
<proteinExistence type="predicted"/>
<feature type="compositionally biased region" description="Basic and acidic residues" evidence="1">
    <location>
        <begin position="206"/>
        <end position="229"/>
    </location>
</feature>
<dbReference type="PANTHER" id="PTHR13507:SF0">
    <property type="entry name" value="PRKR-INTERACTING PROTEIN 1"/>
    <property type="match status" value="1"/>
</dbReference>
<dbReference type="PANTHER" id="PTHR13507">
    <property type="entry name" value="PRKR-INTERACTING PROTEIN 1"/>
    <property type="match status" value="1"/>
</dbReference>
<sequence>MSDNNEKDEEKPVVAKTAVDLQRLKLMKLMKNMDKPVILPERPKAKNTPSVPEFVRNVMGSSAGAGSGEFHVYRHLRRKEYARQKFIQEKAHKEHLDDEYHQKLEENKRLAEEATAKKRAKRLRKKQGRKQKKHIKIAKEGNAITDEKSSKEDSSDENEETDVTEVTVEDSEVNEENITSSINLPKDESEAKAATGKKPSLYIEKNQGHSLKESFEVKTSKHIQCKDDT</sequence>
<reference evidence="2 3" key="1">
    <citation type="submission" date="2015-04" db="EMBL/GenBank/DDBJ databases">
        <title>Lasius niger genome sequencing.</title>
        <authorList>
            <person name="Konorov E.A."/>
            <person name="Nikitin M.A."/>
            <person name="Kirill M.V."/>
            <person name="Chang P."/>
        </authorList>
    </citation>
    <scope>NUCLEOTIDE SEQUENCE [LARGE SCALE GENOMIC DNA]</scope>
    <source>
        <tissue evidence="2">Whole</tissue>
    </source>
</reference>
<feature type="compositionally biased region" description="Basic residues" evidence="1">
    <location>
        <begin position="117"/>
        <end position="136"/>
    </location>
</feature>
<evidence type="ECO:0000256" key="1">
    <source>
        <dbReference type="SAM" id="MobiDB-lite"/>
    </source>
</evidence>
<organism evidence="2 3">
    <name type="scientific">Lasius niger</name>
    <name type="common">Black garden ant</name>
    <dbReference type="NCBI Taxonomy" id="67767"/>
    <lineage>
        <taxon>Eukaryota</taxon>
        <taxon>Metazoa</taxon>
        <taxon>Ecdysozoa</taxon>
        <taxon>Arthropoda</taxon>
        <taxon>Hexapoda</taxon>
        <taxon>Insecta</taxon>
        <taxon>Pterygota</taxon>
        <taxon>Neoptera</taxon>
        <taxon>Endopterygota</taxon>
        <taxon>Hymenoptera</taxon>
        <taxon>Apocrita</taxon>
        <taxon>Aculeata</taxon>
        <taxon>Formicoidea</taxon>
        <taxon>Formicidae</taxon>
        <taxon>Formicinae</taxon>
        <taxon>Lasius</taxon>
        <taxon>Lasius</taxon>
    </lineage>
</organism>
<dbReference type="Pfam" id="PF06658">
    <property type="entry name" value="DUF1168"/>
    <property type="match status" value="1"/>
</dbReference>
<accession>A0A0J7L3U3</accession>
<dbReference type="STRING" id="67767.A0A0J7L3U3"/>
<dbReference type="GO" id="GO:0019901">
    <property type="term" value="F:protein kinase binding"/>
    <property type="evidence" value="ECO:0007669"/>
    <property type="project" value="TreeGrafter"/>
</dbReference>
<comment type="caution">
    <text evidence="2">The sequence shown here is derived from an EMBL/GenBank/DDBJ whole genome shotgun (WGS) entry which is preliminary data.</text>
</comment>
<protein>
    <submittedName>
        <fullName evidence="2">Prkr-interacting protein 1-like protein</fullName>
    </submittedName>
</protein>
<dbReference type="GO" id="GO:0004860">
    <property type="term" value="F:protein kinase inhibitor activity"/>
    <property type="evidence" value="ECO:0007669"/>
    <property type="project" value="TreeGrafter"/>
</dbReference>
<dbReference type="EMBL" id="LBMM01000760">
    <property type="protein sequence ID" value="KMQ97557.1"/>
    <property type="molecule type" value="Genomic_DNA"/>
</dbReference>
<dbReference type="OrthoDB" id="10067079at2759"/>
<dbReference type="AlphaFoldDB" id="A0A0J7L3U3"/>
<dbReference type="PaxDb" id="67767-A0A0J7L3U3"/>
<evidence type="ECO:0000313" key="2">
    <source>
        <dbReference type="EMBL" id="KMQ97557.1"/>
    </source>
</evidence>
<feature type="region of interest" description="Disordered" evidence="1">
    <location>
        <begin position="107"/>
        <end position="229"/>
    </location>
</feature>
<dbReference type="GO" id="GO:0003725">
    <property type="term" value="F:double-stranded RNA binding"/>
    <property type="evidence" value="ECO:0007669"/>
    <property type="project" value="InterPro"/>
</dbReference>
<feature type="compositionally biased region" description="Acidic residues" evidence="1">
    <location>
        <begin position="154"/>
        <end position="175"/>
    </location>
</feature>
<gene>
    <name evidence="2" type="ORF">RF55_2107</name>
</gene>
<keyword evidence="3" id="KW-1185">Reference proteome</keyword>
<dbReference type="Proteomes" id="UP000036403">
    <property type="component" value="Unassembled WGS sequence"/>
</dbReference>
<name>A0A0J7L3U3_LASNI</name>
<dbReference type="InterPro" id="IPR009548">
    <property type="entry name" value="Prkrip1"/>
</dbReference>
<feature type="compositionally biased region" description="Basic and acidic residues" evidence="1">
    <location>
        <begin position="107"/>
        <end position="116"/>
    </location>
</feature>
<evidence type="ECO:0000313" key="3">
    <source>
        <dbReference type="Proteomes" id="UP000036403"/>
    </source>
</evidence>